<evidence type="ECO:0000313" key="11">
    <source>
        <dbReference type="Proteomes" id="UP001449795"/>
    </source>
</evidence>
<keyword evidence="11" id="KW-1185">Reference proteome</keyword>
<feature type="transmembrane region" description="Helical" evidence="6">
    <location>
        <begin position="34"/>
        <end position="59"/>
    </location>
</feature>
<accession>A0A7Y7IZQ9</accession>
<evidence type="ECO:0000256" key="4">
    <source>
        <dbReference type="ARBA" id="ARBA00022989"/>
    </source>
</evidence>
<dbReference type="Pfam" id="PF06271">
    <property type="entry name" value="RDD"/>
    <property type="match status" value="1"/>
</dbReference>
<evidence type="ECO:0000256" key="1">
    <source>
        <dbReference type="ARBA" id="ARBA00004651"/>
    </source>
</evidence>
<dbReference type="Proteomes" id="UP001449795">
    <property type="component" value="Chromosome"/>
</dbReference>
<keyword evidence="2" id="KW-1003">Cell membrane</keyword>
<dbReference type="InterPro" id="IPR051791">
    <property type="entry name" value="Pra-immunoreactive"/>
</dbReference>
<dbReference type="PANTHER" id="PTHR36115">
    <property type="entry name" value="PROLINE-RICH ANTIGEN HOMOLOG-RELATED"/>
    <property type="match status" value="1"/>
</dbReference>
<dbReference type="EMBL" id="CP152276">
    <property type="protein sequence ID" value="XAE42402.1"/>
    <property type="molecule type" value="Genomic_DNA"/>
</dbReference>
<keyword evidence="5 6" id="KW-0472">Membrane</keyword>
<name>A0A7Y7IZQ9_9PROT</name>
<evidence type="ECO:0000256" key="6">
    <source>
        <dbReference type="SAM" id="Phobius"/>
    </source>
</evidence>
<proteinExistence type="predicted"/>
<sequence length="207" mass="22934">MSDLPPGSDPFASRSPYVPPGRMEPRSVWVYAGFWFRVLAWGIDACIISVAGWVVGLLLSPSLTVTLMNSGPGVGKYQISDLVRVSDIPAEYSYQFIHPAWHGSGLYELVQFILPALYYILFESSRLQATPGKMACRMRVTDIHGSRITIGRAAGRYFGKFLSFILMGIGFLMVMWTARKQGLHDLLAGTCVIRRQEEALVNFAPPG</sequence>
<feature type="transmembrane region" description="Helical" evidence="6">
    <location>
        <begin position="157"/>
        <end position="178"/>
    </location>
</feature>
<keyword evidence="3 6" id="KW-0812">Transmembrane</keyword>
<evidence type="ECO:0000256" key="5">
    <source>
        <dbReference type="ARBA" id="ARBA00023136"/>
    </source>
</evidence>
<organism evidence="8 10">
    <name type="scientific">Nguyenibacter vanlangensis</name>
    <dbReference type="NCBI Taxonomy" id="1216886"/>
    <lineage>
        <taxon>Bacteria</taxon>
        <taxon>Pseudomonadati</taxon>
        <taxon>Pseudomonadota</taxon>
        <taxon>Alphaproteobacteria</taxon>
        <taxon>Acetobacterales</taxon>
        <taxon>Acetobacteraceae</taxon>
        <taxon>Nguyenibacter</taxon>
    </lineage>
</organism>
<comment type="subcellular location">
    <subcellularLocation>
        <location evidence="1">Cell membrane</location>
        <topology evidence="1">Multi-pass membrane protein</topology>
    </subcellularLocation>
</comment>
<evidence type="ECO:0000313" key="10">
    <source>
        <dbReference type="Proteomes" id="UP000534870"/>
    </source>
</evidence>
<dbReference type="EMBL" id="JABXXP010000587">
    <property type="protein sequence ID" value="NVN12795.1"/>
    <property type="molecule type" value="Genomic_DNA"/>
</dbReference>
<dbReference type="PANTHER" id="PTHR36115:SF6">
    <property type="entry name" value="PROLINE-RICH ANTIGEN HOMOLOG"/>
    <property type="match status" value="1"/>
</dbReference>
<dbReference type="AlphaFoldDB" id="A0A7Y7IZQ9"/>
<reference evidence="8 10" key="1">
    <citation type="submission" date="2020-06" db="EMBL/GenBank/DDBJ databases">
        <title>Description of novel acetic acid bacteria.</title>
        <authorList>
            <person name="Sombolestani A."/>
        </authorList>
    </citation>
    <scope>NUCLEOTIDE SEQUENCE [LARGE SCALE GENOMIC DNA]</scope>
    <source>
        <strain evidence="8 10">LMG 31431</strain>
    </source>
</reference>
<evidence type="ECO:0000313" key="9">
    <source>
        <dbReference type="EMBL" id="XAE42402.1"/>
    </source>
</evidence>
<feature type="domain" description="RDD" evidence="7">
    <location>
        <begin position="31"/>
        <end position="189"/>
    </location>
</feature>
<evidence type="ECO:0000256" key="2">
    <source>
        <dbReference type="ARBA" id="ARBA00022475"/>
    </source>
</evidence>
<evidence type="ECO:0000259" key="7">
    <source>
        <dbReference type="Pfam" id="PF06271"/>
    </source>
</evidence>
<dbReference type="Proteomes" id="UP000534870">
    <property type="component" value="Unassembled WGS sequence"/>
</dbReference>
<evidence type="ECO:0000256" key="3">
    <source>
        <dbReference type="ARBA" id="ARBA00022692"/>
    </source>
</evidence>
<evidence type="ECO:0000313" key="8">
    <source>
        <dbReference type="EMBL" id="NVN12795.1"/>
    </source>
</evidence>
<dbReference type="GO" id="GO:0005886">
    <property type="term" value="C:plasma membrane"/>
    <property type="evidence" value="ECO:0007669"/>
    <property type="project" value="UniProtKB-SubCell"/>
</dbReference>
<reference evidence="9 11" key="2">
    <citation type="submission" date="2024-04" db="EMBL/GenBank/DDBJ databases">
        <title>Complete genome sequence of Nguyenibacter vanlangesis HBCM-1154, a strain capable of nitrogen fixation, IAA production, and phosphorus solubilization isolated from sugarcane soil.</title>
        <authorList>
            <person name="MY HANH P."/>
        </authorList>
    </citation>
    <scope>NUCLEOTIDE SEQUENCE [LARGE SCALE GENOMIC DNA]</scope>
    <source>
        <strain evidence="9 11">HBCM 1154</strain>
    </source>
</reference>
<dbReference type="InterPro" id="IPR010432">
    <property type="entry name" value="RDD"/>
</dbReference>
<keyword evidence="4 6" id="KW-1133">Transmembrane helix</keyword>
<gene>
    <name evidence="9" type="ORF">AAC691_19455</name>
    <name evidence="8" type="ORF">HUK84_16970</name>
</gene>
<protein>
    <submittedName>
        <fullName evidence="8">RDD family protein</fullName>
    </submittedName>
</protein>
<dbReference type="RefSeq" id="WP_176641319.1">
    <property type="nucleotide sequence ID" value="NZ_CP152276.1"/>
</dbReference>